<evidence type="ECO:0000256" key="11">
    <source>
        <dbReference type="SAM" id="Phobius"/>
    </source>
</evidence>
<dbReference type="InterPro" id="IPR003594">
    <property type="entry name" value="HATPase_dom"/>
</dbReference>
<evidence type="ECO:0000256" key="10">
    <source>
        <dbReference type="ARBA" id="ARBA00023136"/>
    </source>
</evidence>
<evidence type="ECO:0000259" key="12">
    <source>
        <dbReference type="PROSITE" id="PS50109"/>
    </source>
</evidence>
<reference evidence="13 14" key="1">
    <citation type="submission" date="2017-05" db="EMBL/GenBank/DDBJ databases">
        <title>Acinetobacter populi ANC 5415 (= PBJ7), whole genome shotgun sequencing project.</title>
        <authorList>
            <person name="Nemec A."/>
            <person name="Radolfova-Krizova L."/>
        </authorList>
    </citation>
    <scope>NUCLEOTIDE SEQUENCE [LARGE SCALE GENOMIC DNA]</scope>
    <source>
        <strain evidence="13 14">PBJ7</strain>
    </source>
</reference>
<dbReference type="AlphaFoldDB" id="A0A1Z9Z3K9"/>
<dbReference type="InterPro" id="IPR036097">
    <property type="entry name" value="HisK_dim/P_sf"/>
</dbReference>
<keyword evidence="6 11" id="KW-0812">Transmembrane</keyword>
<dbReference type="Proteomes" id="UP000196536">
    <property type="component" value="Unassembled WGS sequence"/>
</dbReference>
<dbReference type="PROSITE" id="PS50109">
    <property type="entry name" value="HIS_KIN"/>
    <property type="match status" value="1"/>
</dbReference>
<organism evidence="13 14">
    <name type="scientific">Acinetobacter populi</name>
    <dbReference type="NCBI Taxonomy" id="1582270"/>
    <lineage>
        <taxon>Bacteria</taxon>
        <taxon>Pseudomonadati</taxon>
        <taxon>Pseudomonadota</taxon>
        <taxon>Gammaproteobacteria</taxon>
        <taxon>Moraxellales</taxon>
        <taxon>Moraxellaceae</taxon>
        <taxon>Acinetobacter</taxon>
    </lineage>
</organism>
<evidence type="ECO:0000256" key="4">
    <source>
        <dbReference type="ARBA" id="ARBA00022553"/>
    </source>
</evidence>
<evidence type="ECO:0000313" key="14">
    <source>
        <dbReference type="Proteomes" id="UP000196536"/>
    </source>
</evidence>
<accession>A0A1Z9Z3K9</accession>
<dbReference type="Pfam" id="PF00512">
    <property type="entry name" value="HisKA"/>
    <property type="match status" value="1"/>
</dbReference>
<dbReference type="InterPro" id="IPR005467">
    <property type="entry name" value="His_kinase_dom"/>
</dbReference>
<sequence>MPQKKISIRKRAFLMSFIISIVVFIFMFIAAYKIVYHETEEILDQRLKSMAEWLADHNPVLTSSEFLPNATYNEEDVFVDIHLYTALSHDPLSEIVHLKQDRAGYYCYKKQNKKFIAYIVPLQDRQVQVSQPLAVREVLAFELAGTMLIPYLVILPIIFLLLYMGIYRALKPLQHLQQEFSQRQYHDLTPLSIDEYPIELNSIIDEVNALFTRIEKAQQEQNDFVSHAAHELRSPLTALNLQVSVLQKEHQDSRTIVQLKHGIRRLQHMVQQMLDLARQGETQLLNAEVFSIQQLLTEVVQELYPLADQKHIDIALVASDQAINLLADRHSFYLVFRNLIDNAIKYSPNAGTVEISVYWTNQNLEIWVEDSGGGIDESEYDQIIQKFYRIHNVDIGSGLGLAIVQKSLLRLNADIKFSRSQKLQGLLVIVKLPANVMV</sequence>
<dbReference type="CDD" id="cd00075">
    <property type="entry name" value="HATPase"/>
    <property type="match status" value="1"/>
</dbReference>
<dbReference type="InterPro" id="IPR003661">
    <property type="entry name" value="HisK_dim/P_dom"/>
</dbReference>
<dbReference type="PANTHER" id="PTHR45436">
    <property type="entry name" value="SENSOR HISTIDINE KINASE YKOH"/>
    <property type="match status" value="1"/>
</dbReference>
<dbReference type="GO" id="GO:0005886">
    <property type="term" value="C:plasma membrane"/>
    <property type="evidence" value="ECO:0007669"/>
    <property type="project" value="TreeGrafter"/>
</dbReference>
<keyword evidence="4" id="KW-0597">Phosphoprotein</keyword>
<proteinExistence type="predicted"/>
<dbReference type="InterPro" id="IPR050428">
    <property type="entry name" value="TCS_sensor_his_kinase"/>
</dbReference>
<evidence type="ECO:0000256" key="2">
    <source>
        <dbReference type="ARBA" id="ARBA00004141"/>
    </source>
</evidence>
<dbReference type="EMBL" id="NEXX01000001">
    <property type="protein sequence ID" value="OUY09061.1"/>
    <property type="molecule type" value="Genomic_DNA"/>
</dbReference>
<evidence type="ECO:0000313" key="13">
    <source>
        <dbReference type="EMBL" id="OUY09061.1"/>
    </source>
</evidence>
<keyword evidence="14" id="KW-1185">Reference proteome</keyword>
<gene>
    <name evidence="13" type="ORF">CAP51_05525</name>
</gene>
<feature type="domain" description="Histidine kinase" evidence="12">
    <location>
        <begin position="227"/>
        <end position="436"/>
    </location>
</feature>
<keyword evidence="5" id="KW-0808">Transferase</keyword>
<protein>
    <recommendedName>
        <fullName evidence="3">histidine kinase</fullName>
        <ecNumber evidence="3">2.7.13.3</ecNumber>
    </recommendedName>
</protein>
<keyword evidence="9" id="KW-0902">Two-component regulatory system</keyword>
<keyword evidence="7" id="KW-0418">Kinase</keyword>
<feature type="transmembrane region" description="Helical" evidence="11">
    <location>
        <begin position="148"/>
        <end position="170"/>
    </location>
</feature>
<comment type="caution">
    <text evidence="13">The sequence shown here is derived from an EMBL/GenBank/DDBJ whole genome shotgun (WGS) entry which is preliminary data.</text>
</comment>
<dbReference type="CDD" id="cd00082">
    <property type="entry name" value="HisKA"/>
    <property type="match status" value="1"/>
</dbReference>
<evidence type="ECO:0000256" key="1">
    <source>
        <dbReference type="ARBA" id="ARBA00000085"/>
    </source>
</evidence>
<dbReference type="InterPro" id="IPR036890">
    <property type="entry name" value="HATPase_C_sf"/>
</dbReference>
<dbReference type="Gene3D" id="3.30.565.10">
    <property type="entry name" value="Histidine kinase-like ATPase, C-terminal domain"/>
    <property type="match status" value="1"/>
</dbReference>
<dbReference type="GO" id="GO:0000155">
    <property type="term" value="F:phosphorelay sensor kinase activity"/>
    <property type="evidence" value="ECO:0007669"/>
    <property type="project" value="InterPro"/>
</dbReference>
<evidence type="ECO:0000256" key="5">
    <source>
        <dbReference type="ARBA" id="ARBA00022679"/>
    </source>
</evidence>
<evidence type="ECO:0000256" key="3">
    <source>
        <dbReference type="ARBA" id="ARBA00012438"/>
    </source>
</evidence>
<evidence type="ECO:0000256" key="8">
    <source>
        <dbReference type="ARBA" id="ARBA00022989"/>
    </source>
</evidence>
<dbReference type="Gene3D" id="1.10.287.130">
    <property type="match status" value="1"/>
</dbReference>
<dbReference type="PRINTS" id="PR00344">
    <property type="entry name" value="BCTRLSENSOR"/>
</dbReference>
<keyword evidence="8 11" id="KW-1133">Transmembrane helix</keyword>
<dbReference type="SUPFAM" id="SSF55874">
    <property type="entry name" value="ATPase domain of HSP90 chaperone/DNA topoisomerase II/histidine kinase"/>
    <property type="match status" value="1"/>
</dbReference>
<comment type="catalytic activity">
    <reaction evidence="1">
        <text>ATP + protein L-histidine = ADP + protein N-phospho-L-histidine.</text>
        <dbReference type="EC" id="2.7.13.3"/>
    </reaction>
</comment>
<evidence type="ECO:0000256" key="7">
    <source>
        <dbReference type="ARBA" id="ARBA00022777"/>
    </source>
</evidence>
<evidence type="ECO:0000256" key="9">
    <source>
        <dbReference type="ARBA" id="ARBA00023012"/>
    </source>
</evidence>
<dbReference type="InterPro" id="IPR004358">
    <property type="entry name" value="Sig_transdc_His_kin-like_C"/>
</dbReference>
<dbReference type="Pfam" id="PF02518">
    <property type="entry name" value="HATPase_c"/>
    <property type="match status" value="1"/>
</dbReference>
<dbReference type="SMART" id="SM00388">
    <property type="entry name" value="HisKA"/>
    <property type="match status" value="1"/>
</dbReference>
<dbReference type="SUPFAM" id="SSF47384">
    <property type="entry name" value="Homodimeric domain of signal transducing histidine kinase"/>
    <property type="match status" value="1"/>
</dbReference>
<name>A0A1Z9Z3K9_9GAMM</name>
<keyword evidence="10 11" id="KW-0472">Membrane</keyword>
<dbReference type="EC" id="2.7.13.3" evidence="3"/>
<comment type="subcellular location">
    <subcellularLocation>
        <location evidence="2">Membrane</location>
        <topology evidence="2">Multi-pass membrane protein</topology>
    </subcellularLocation>
</comment>
<dbReference type="SMART" id="SM00387">
    <property type="entry name" value="HATPase_c"/>
    <property type="match status" value="1"/>
</dbReference>
<evidence type="ECO:0000256" key="6">
    <source>
        <dbReference type="ARBA" id="ARBA00022692"/>
    </source>
</evidence>
<dbReference type="OrthoDB" id="9809766at2"/>
<feature type="transmembrane region" description="Helical" evidence="11">
    <location>
        <begin position="12"/>
        <end position="35"/>
    </location>
</feature>
<dbReference type="PANTHER" id="PTHR45436:SF15">
    <property type="entry name" value="SENSOR HISTIDINE KINASE CUSS"/>
    <property type="match status" value="1"/>
</dbReference>